<dbReference type="GO" id="GO:0003729">
    <property type="term" value="F:mRNA binding"/>
    <property type="evidence" value="ECO:0007669"/>
    <property type="project" value="TreeGrafter"/>
</dbReference>
<dbReference type="GO" id="GO:0005730">
    <property type="term" value="C:nucleolus"/>
    <property type="evidence" value="ECO:0007669"/>
    <property type="project" value="TreeGrafter"/>
</dbReference>
<organism evidence="3 4">
    <name type="scientific">Mycena metata</name>
    <dbReference type="NCBI Taxonomy" id="1033252"/>
    <lineage>
        <taxon>Eukaryota</taxon>
        <taxon>Fungi</taxon>
        <taxon>Dikarya</taxon>
        <taxon>Basidiomycota</taxon>
        <taxon>Agaricomycotina</taxon>
        <taxon>Agaricomycetes</taxon>
        <taxon>Agaricomycetidae</taxon>
        <taxon>Agaricales</taxon>
        <taxon>Marasmiineae</taxon>
        <taxon>Mycenaceae</taxon>
        <taxon>Mycena</taxon>
    </lineage>
</organism>
<reference evidence="3" key="1">
    <citation type="submission" date="2023-03" db="EMBL/GenBank/DDBJ databases">
        <title>Massive genome expansion in bonnet fungi (Mycena s.s.) driven by repeated elements and novel gene families across ecological guilds.</title>
        <authorList>
            <consortium name="Lawrence Berkeley National Laboratory"/>
            <person name="Harder C.B."/>
            <person name="Miyauchi S."/>
            <person name="Viragh M."/>
            <person name="Kuo A."/>
            <person name="Thoen E."/>
            <person name="Andreopoulos B."/>
            <person name="Lu D."/>
            <person name="Skrede I."/>
            <person name="Drula E."/>
            <person name="Henrissat B."/>
            <person name="Morin E."/>
            <person name="Kohler A."/>
            <person name="Barry K."/>
            <person name="LaButti K."/>
            <person name="Morin E."/>
            <person name="Salamov A."/>
            <person name="Lipzen A."/>
            <person name="Mereny Z."/>
            <person name="Hegedus B."/>
            <person name="Baldrian P."/>
            <person name="Stursova M."/>
            <person name="Weitz H."/>
            <person name="Taylor A."/>
            <person name="Grigoriev I.V."/>
            <person name="Nagy L.G."/>
            <person name="Martin F."/>
            <person name="Kauserud H."/>
        </authorList>
    </citation>
    <scope>NUCLEOTIDE SEQUENCE</scope>
    <source>
        <strain evidence="3">CBHHK182m</strain>
    </source>
</reference>
<accession>A0AAD7GZ15</accession>
<dbReference type="Proteomes" id="UP001215598">
    <property type="component" value="Unassembled WGS sequence"/>
</dbReference>
<name>A0AAD7GZ15_9AGAR</name>
<keyword evidence="1" id="KW-0694">RNA-binding</keyword>
<gene>
    <name evidence="3" type="ORF">B0H16DRAFT_1746149</name>
</gene>
<keyword evidence="4" id="KW-1185">Reference proteome</keyword>
<comment type="caution">
    <text evidence="3">The sequence shown here is derived from an EMBL/GenBank/DDBJ whole genome shotgun (WGS) entry which is preliminary data.</text>
</comment>
<evidence type="ECO:0000313" key="3">
    <source>
        <dbReference type="EMBL" id="KAJ7708580.1"/>
    </source>
</evidence>
<dbReference type="InterPro" id="IPR012959">
    <property type="entry name" value="CPL_dom"/>
</dbReference>
<dbReference type="Pfam" id="PF08144">
    <property type="entry name" value="CPL"/>
    <property type="match status" value="1"/>
</dbReference>
<evidence type="ECO:0000313" key="4">
    <source>
        <dbReference type="Proteomes" id="UP001215598"/>
    </source>
</evidence>
<dbReference type="AlphaFoldDB" id="A0AAD7GZ15"/>
<dbReference type="GO" id="GO:0006417">
    <property type="term" value="P:regulation of translation"/>
    <property type="evidence" value="ECO:0007669"/>
    <property type="project" value="TreeGrafter"/>
</dbReference>
<dbReference type="InterPro" id="IPR040059">
    <property type="entry name" value="PUM3"/>
</dbReference>
<feature type="domain" description="CPL" evidence="2">
    <location>
        <begin position="276"/>
        <end position="397"/>
    </location>
</feature>
<evidence type="ECO:0000256" key="1">
    <source>
        <dbReference type="ARBA" id="ARBA00022884"/>
    </source>
</evidence>
<dbReference type="EMBL" id="JARKIB010000430">
    <property type="protein sequence ID" value="KAJ7708580.1"/>
    <property type="molecule type" value="Genomic_DNA"/>
</dbReference>
<protein>
    <recommendedName>
        <fullName evidence="2">CPL domain-containing protein</fullName>
    </recommendedName>
</protein>
<dbReference type="PANTHER" id="PTHR13389:SF0">
    <property type="entry name" value="PUMILIO HOMOLOG 3"/>
    <property type="match status" value="1"/>
</dbReference>
<dbReference type="PANTHER" id="PTHR13389">
    <property type="entry name" value="PUMILIO HOMOLOG 3"/>
    <property type="match status" value="1"/>
</dbReference>
<evidence type="ECO:0000259" key="2">
    <source>
        <dbReference type="Pfam" id="PF08144"/>
    </source>
</evidence>
<proteinExistence type="predicted"/>
<sequence>MEPTTHPTRAPNLAVLPPSPPTISSAALSSSLSRSLVLAISRSEAAVWAAPAVAAPNPVPNTAPIAAASNPTNAAATPNPALGATANPAPVVAAPNPACGAALNLAPGAAALNLRPGAAAPNPALGAAPNPAPSASPNPVPGAVPNLAPSAAAPPNIAGAAVGGVPRFQIPSSFHYHLTRGHFVGLTGVLPGGDPDRRKRALASMKEALTSIFNDSDKGAVTHAVVHRALWEYIIAVNSSSDEADTEKQLRGIFKVYQDVLAELVHTKDGSRETAQGRHFMPAQIALLAETDNIRAKTSKKPSEVREAEVHAGASEALIKWVKDKGVLLLRETAVSLVVTEIMLFAEGDKTRAIETLLRAASAAYPCAEEDTPHPIDLPHAARLYKTLLQGGHFNRSSGAIEQSPAWDGAALAVKFVEEVGKEVVVAMCMKGERNGAFVVAELCEALMGKAGEEAKEARKTLKGWFGKEVVKEIETEQIILFRLLLSRLAMPAKLFYFIAAISSSFRNTPPR</sequence>